<sequence>MFLFHATKYECPFDCFINMIKGKWRTTIILSLLNGPKRFSQLHRLIGGISPKVLSDNLQILEENHILNRTVYPTIPPTVEYRLTEQGTEFANIIEDINSWAHHYTKID</sequence>
<proteinExistence type="predicted"/>
<evidence type="ECO:0000313" key="5">
    <source>
        <dbReference type="EMBL" id="SFL50583.1"/>
    </source>
</evidence>
<keyword evidence="3" id="KW-0804">Transcription</keyword>
<protein>
    <submittedName>
        <fullName evidence="5">DNA-binding transcriptional regulator, HxlR family</fullName>
    </submittedName>
</protein>
<dbReference type="InterPro" id="IPR036390">
    <property type="entry name" value="WH_DNA-bd_sf"/>
</dbReference>
<accession>A0A1I4I949</accession>
<organism evidence="5 6">
    <name type="scientific">Pelosinus propionicus DSM 13327</name>
    <dbReference type="NCBI Taxonomy" id="1123291"/>
    <lineage>
        <taxon>Bacteria</taxon>
        <taxon>Bacillati</taxon>
        <taxon>Bacillota</taxon>
        <taxon>Negativicutes</taxon>
        <taxon>Selenomonadales</taxon>
        <taxon>Sporomusaceae</taxon>
        <taxon>Pelosinus</taxon>
    </lineage>
</organism>
<keyword evidence="2 5" id="KW-0238">DNA-binding</keyword>
<keyword evidence="1" id="KW-0805">Transcription regulation</keyword>
<dbReference type="PANTHER" id="PTHR33204">
    <property type="entry name" value="TRANSCRIPTIONAL REGULATOR, MARR FAMILY"/>
    <property type="match status" value="1"/>
</dbReference>
<dbReference type="EMBL" id="FOTS01000007">
    <property type="protein sequence ID" value="SFL50583.1"/>
    <property type="molecule type" value="Genomic_DNA"/>
</dbReference>
<reference evidence="6" key="1">
    <citation type="submission" date="2016-10" db="EMBL/GenBank/DDBJ databases">
        <authorList>
            <person name="Varghese N."/>
            <person name="Submissions S."/>
        </authorList>
    </citation>
    <scope>NUCLEOTIDE SEQUENCE [LARGE SCALE GENOMIC DNA]</scope>
    <source>
        <strain evidence="6">DSM 13327</strain>
    </source>
</reference>
<gene>
    <name evidence="5" type="ORF">SAMN04490355_100732</name>
</gene>
<evidence type="ECO:0000259" key="4">
    <source>
        <dbReference type="PROSITE" id="PS51118"/>
    </source>
</evidence>
<dbReference type="AlphaFoldDB" id="A0A1I4I949"/>
<evidence type="ECO:0000313" key="6">
    <source>
        <dbReference type="Proteomes" id="UP000199520"/>
    </source>
</evidence>
<evidence type="ECO:0000256" key="1">
    <source>
        <dbReference type="ARBA" id="ARBA00023015"/>
    </source>
</evidence>
<evidence type="ECO:0000256" key="3">
    <source>
        <dbReference type="ARBA" id="ARBA00023163"/>
    </source>
</evidence>
<dbReference type="PROSITE" id="PS51118">
    <property type="entry name" value="HTH_HXLR"/>
    <property type="match status" value="1"/>
</dbReference>
<dbReference type="STRING" id="1123291.SAMN04490355_100732"/>
<dbReference type="Gene3D" id="1.10.10.10">
    <property type="entry name" value="Winged helix-like DNA-binding domain superfamily/Winged helix DNA-binding domain"/>
    <property type="match status" value="1"/>
</dbReference>
<feature type="domain" description="HTH hxlR-type" evidence="4">
    <location>
        <begin position="11"/>
        <end position="108"/>
    </location>
</feature>
<dbReference type="Proteomes" id="UP000199520">
    <property type="component" value="Unassembled WGS sequence"/>
</dbReference>
<keyword evidence="6" id="KW-1185">Reference proteome</keyword>
<dbReference type="Pfam" id="PF01638">
    <property type="entry name" value="HxlR"/>
    <property type="match status" value="1"/>
</dbReference>
<dbReference type="GO" id="GO:0003677">
    <property type="term" value="F:DNA binding"/>
    <property type="evidence" value="ECO:0007669"/>
    <property type="project" value="UniProtKB-KW"/>
</dbReference>
<dbReference type="SUPFAM" id="SSF46785">
    <property type="entry name" value="Winged helix' DNA-binding domain"/>
    <property type="match status" value="1"/>
</dbReference>
<evidence type="ECO:0000256" key="2">
    <source>
        <dbReference type="ARBA" id="ARBA00023125"/>
    </source>
</evidence>
<dbReference type="InterPro" id="IPR002577">
    <property type="entry name" value="HTH_HxlR"/>
</dbReference>
<dbReference type="InterPro" id="IPR036388">
    <property type="entry name" value="WH-like_DNA-bd_sf"/>
</dbReference>
<dbReference type="OrthoDB" id="9791143at2"/>
<name>A0A1I4I949_9FIRM</name>